<dbReference type="AlphaFoldDB" id="A0A819TE95"/>
<name>A0A819TE95_9BILA</name>
<dbReference type="Proteomes" id="UP000663823">
    <property type="component" value="Unassembled WGS sequence"/>
</dbReference>
<comment type="caution">
    <text evidence="1">The sequence shown here is derived from an EMBL/GenBank/DDBJ whole genome shotgun (WGS) entry which is preliminary data.</text>
</comment>
<gene>
    <name evidence="1" type="ORF">OTI717_LOCUS32955</name>
</gene>
<reference evidence="1" key="1">
    <citation type="submission" date="2021-02" db="EMBL/GenBank/DDBJ databases">
        <authorList>
            <person name="Nowell W R."/>
        </authorList>
    </citation>
    <scope>NUCLEOTIDE SEQUENCE</scope>
</reference>
<dbReference type="EMBL" id="CAJOAX010010515">
    <property type="protein sequence ID" value="CAF4076447.1"/>
    <property type="molecule type" value="Genomic_DNA"/>
</dbReference>
<organism evidence="1 2">
    <name type="scientific">Rotaria sordida</name>
    <dbReference type="NCBI Taxonomy" id="392033"/>
    <lineage>
        <taxon>Eukaryota</taxon>
        <taxon>Metazoa</taxon>
        <taxon>Spiralia</taxon>
        <taxon>Gnathifera</taxon>
        <taxon>Rotifera</taxon>
        <taxon>Eurotatoria</taxon>
        <taxon>Bdelloidea</taxon>
        <taxon>Philodinida</taxon>
        <taxon>Philodinidae</taxon>
        <taxon>Rotaria</taxon>
    </lineage>
</organism>
<evidence type="ECO:0000313" key="2">
    <source>
        <dbReference type="Proteomes" id="UP000663823"/>
    </source>
</evidence>
<sequence>MDSSNNDFKQIEHDTGALDMVQQHEYQSKTLLDKNKNGRYAYLPIFPIKSFGKDECLLLANVPVTCLTSNEIARRQNGAYTPDALMLMNMYEYGDIFSLSEEDVEKLARHLKVGKSIITFNADRFRSICCILL</sequence>
<accession>A0A819TE95</accession>
<proteinExistence type="predicted"/>
<evidence type="ECO:0000313" key="1">
    <source>
        <dbReference type="EMBL" id="CAF4076447.1"/>
    </source>
</evidence>
<feature type="non-terminal residue" evidence="1">
    <location>
        <position position="1"/>
    </location>
</feature>
<protein>
    <submittedName>
        <fullName evidence="1">Uncharacterized protein</fullName>
    </submittedName>
</protein>